<accession>A0A936ZQJ4</accession>
<evidence type="ECO:0000259" key="1">
    <source>
        <dbReference type="PROSITE" id="PS51819"/>
    </source>
</evidence>
<organism evidence="2 3">
    <name type="scientific">Ramlibacter aurantiacus</name>
    <dbReference type="NCBI Taxonomy" id="2801330"/>
    <lineage>
        <taxon>Bacteria</taxon>
        <taxon>Pseudomonadati</taxon>
        <taxon>Pseudomonadota</taxon>
        <taxon>Betaproteobacteria</taxon>
        <taxon>Burkholderiales</taxon>
        <taxon>Comamonadaceae</taxon>
        <taxon>Ramlibacter</taxon>
    </lineage>
</organism>
<dbReference type="PROSITE" id="PS51819">
    <property type="entry name" value="VOC"/>
    <property type="match status" value="1"/>
</dbReference>
<dbReference type="SUPFAM" id="SSF54593">
    <property type="entry name" value="Glyoxalase/Bleomycin resistance protein/Dihydroxybiphenyl dioxygenase"/>
    <property type="match status" value="1"/>
</dbReference>
<dbReference type="Proteomes" id="UP000613011">
    <property type="component" value="Unassembled WGS sequence"/>
</dbReference>
<dbReference type="Gene3D" id="3.10.180.10">
    <property type="entry name" value="2,3-Dihydroxybiphenyl 1,2-Dioxygenase, domain 1"/>
    <property type="match status" value="1"/>
</dbReference>
<dbReference type="AlphaFoldDB" id="A0A936ZQJ4"/>
<evidence type="ECO:0000313" key="2">
    <source>
        <dbReference type="EMBL" id="MBL0421876.1"/>
    </source>
</evidence>
<dbReference type="RefSeq" id="WP_201684956.1">
    <property type="nucleotide sequence ID" value="NZ_JAEQNA010000006.1"/>
</dbReference>
<protein>
    <submittedName>
        <fullName evidence="2">VOC family protein</fullName>
    </submittedName>
</protein>
<keyword evidence="3" id="KW-1185">Reference proteome</keyword>
<dbReference type="InterPro" id="IPR037523">
    <property type="entry name" value="VOC_core"/>
</dbReference>
<proteinExistence type="predicted"/>
<dbReference type="InterPro" id="IPR029068">
    <property type="entry name" value="Glyas_Bleomycin-R_OHBP_Dase"/>
</dbReference>
<reference evidence="2" key="1">
    <citation type="submission" date="2021-01" db="EMBL/GenBank/DDBJ databases">
        <title>Ramlibacter sp. strain AW1 16S ribosomal RNA gene Genome sequencing and assembly.</title>
        <authorList>
            <person name="Kang M."/>
        </authorList>
    </citation>
    <scope>NUCLEOTIDE SEQUENCE</scope>
    <source>
        <strain evidence="2">AW1</strain>
    </source>
</reference>
<dbReference type="EMBL" id="JAEQNA010000006">
    <property type="protein sequence ID" value="MBL0421876.1"/>
    <property type="molecule type" value="Genomic_DNA"/>
</dbReference>
<dbReference type="Pfam" id="PF00903">
    <property type="entry name" value="Glyoxalase"/>
    <property type="match status" value="1"/>
</dbReference>
<comment type="caution">
    <text evidence="2">The sequence shown here is derived from an EMBL/GenBank/DDBJ whole genome shotgun (WGS) entry which is preliminary data.</text>
</comment>
<feature type="domain" description="VOC" evidence="1">
    <location>
        <begin position="21"/>
        <end position="139"/>
    </location>
</feature>
<sequence length="162" mass="18818">MRITQALAPHDNSRSVVRPEYLSHGTVPSYELAATRRFYEEFLGLECVRHGRSSMAVRCGMRFHVVCLEVGELLRPASVDNHWGLDVDSAERVDEVWRAAHELRHRYGIRTIGELTTQHGVYSFYLEDLDHNWWEVQYYDGTQHDDMFDFGDRFSGSDLHGT</sequence>
<dbReference type="InterPro" id="IPR004360">
    <property type="entry name" value="Glyas_Fos-R_dOase_dom"/>
</dbReference>
<gene>
    <name evidence="2" type="ORF">JI739_16120</name>
</gene>
<evidence type="ECO:0000313" key="3">
    <source>
        <dbReference type="Proteomes" id="UP000613011"/>
    </source>
</evidence>
<name>A0A936ZQJ4_9BURK</name>
<dbReference type="CDD" id="cd06587">
    <property type="entry name" value="VOC"/>
    <property type="match status" value="1"/>
</dbReference>